<keyword evidence="2" id="KW-1185">Reference proteome</keyword>
<protein>
    <submittedName>
        <fullName evidence="1">Uncharacterized protein</fullName>
    </submittedName>
</protein>
<evidence type="ECO:0000313" key="1">
    <source>
        <dbReference type="EMBL" id="KAF0934785.1"/>
    </source>
</evidence>
<sequence>MTSASTWSCGTARTFWKADFLKEQLCPYKGDLTDLHYRYDSLRDHYEDRGHRIGQLEALLVAARQAPPPVSTPPLAVALPPASAPPSTTTTTTAPTTLGSITAFALVWTAGFTLSTLYMFQPRTEVGSSSAPLPGARLSSAADFSMYRDTTMATYLTPRGDVVATTDTPPI</sequence>
<proteinExistence type="predicted"/>
<gene>
    <name evidence="1" type="ORF">E2562_028770</name>
</gene>
<accession>A0A6G1FDA0</accession>
<comment type="caution">
    <text evidence="1">The sequence shown here is derived from an EMBL/GenBank/DDBJ whole genome shotgun (WGS) entry which is preliminary data.</text>
</comment>
<dbReference type="OrthoDB" id="703950at2759"/>
<dbReference type="AlphaFoldDB" id="A0A6G1FDA0"/>
<reference evidence="1 2" key="1">
    <citation type="submission" date="2019-11" db="EMBL/GenBank/DDBJ databases">
        <title>Whole genome sequence of Oryza granulata.</title>
        <authorList>
            <person name="Li W."/>
        </authorList>
    </citation>
    <scope>NUCLEOTIDE SEQUENCE [LARGE SCALE GENOMIC DNA]</scope>
    <source>
        <strain evidence="2">cv. Menghai</strain>
        <tissue evidence="1">Leaf</tissue>
    </source>
</reference>
<dbReference type="EMBL" id="SPHZ02000001">
    <property type="protein sequence ID" value="KAF0934785.1"/>
    <property type="molecule type" value="Genomic_DNA"/>
</dbReference>
<name>A0A6G1FDA0_9ORYZ</name>
<organism evidence="1 2">
    <name type="scientific">Oryza meyeriana var. granulata</name>
    <dbReference type="NCBI Taxonomy" id="110450"/>
    <lineage>
        <taxon>Eukaryota</taxon>
        <taxon>Viridiplantae</taxon>
        <taxon>Streptophyta</taxon>
        <taxon>Embryophyta</taxon>
        <taxon>Tracheophyta</taxon>
        <taxon>Spermatophyta</taxon>
        <taxon>Magnoliopsida</taxon>
        <taxon>Liliopsida</taxon>
        <taxon>Poales</taxon>
        <taxon>Poaceae</taxon>
        <taxon>BOP clade</taxon>
        <taxon>Oryzoideae</taxon>
        <taxon>Oryzeae</taxon>
        <taxon>Oryzinae</taxon>
        <taxon>Oryza</taxon>
        <taxon>Oryza meyeriana</taxon>
    </lineage>
</organism>
<dbReference type="Proteomes" id="UP000479710">
    <property type="component" value="Unassembled WGS sequence"/>
</dbReference>
<evidence type="ECO:0000313" key="2">
    <source>
        <dbReference type="Proteomes" id="UP000479710"/>
    </source>
</evidence>